<dbReference type="Pfam" id="PF01370">
    <property type="entry name" value="Epimerase"/>
    <property type="match status" value="1"/>
</dbReference>
<dbReference type="CDD" id="cd05227">
    <property type="entry name" value="AR_SDR_e"/>
    <property type="match status" value="1"/>
</dbReference>
<keyword evidence="1" id="KW-0560">Oxidoreductase</keyword>
<protein>
    <submittedName>
        <fullName evidence="4">Aldehyde reductase</fullName>
    </submittedName>
</protein>
<dbReference type="RefSeq" id="WP_164425840.1">
    <property type="nucleotide sequence ID" value="NZ_JAAIKT010000008.1"/>
</dbReference>
<proteinExistence type="inferred from homology"/>
<reference evidence="4" key="1">
    <citation type="submission" date="2020-02" db="EMBL/GenBank/DDBJ databases">
        <title>A new Streptomyces sp. for controlling soil-borne diseases.</title>
        <authorList>
            <person name="Li X."/>
            <person name="Tian Y."/>
            <person name="Gao K."/>
        </authorList>
    </citation>
    <scope>NUCLEOTIDE SEQUENCE [LARGE SCALE GENOMIC DNA]</scope>
    <source>
        <strain evidence="4">0250</strain>
    </source>
</reference>
<accession>A0A6G4ABK0</accession>
<dbReference type="PANTHER" id="PTHR10366:SF564">
    <property type="entry name" value="STEROL-4-ALPHA-CARBOXYLATE 3-DEHYDROGENASE, DECARBOXYLATING"/>
    <property type="match status" value="1"/>
</dbReference>
<sequence>MSSTSTDTVLVTGGSGFLGGRVIAQALGEGYQVRTTVRSVSREARVREDLEAMGGGDAGERLTFVTADLTADKGWAEAGAGCRYVLHTASPFPGGEPDHEDDLIVPAREGTLRVLRAARDAGVERVVVTSSFAAIGYGRPATEQPFTEDDWTDPDSDIPAYIRSKVLAERAAWDFVEREGNALQLTTVAPVGIFGPVVGADHSSSISMITGLFSGAMPGIPRLYFAVVDVRDAADLHLKAMTAPQAAGERFIAAAGDAVSLHQIALAIRDRLGDAAGAVPAAELPDETVRKAAEANPALKGMLPNLGTIRHVSNDKARTVLGWNPRSSDDAVAATAESLLELGLLPAINPA</sequence>
<dbReference type="InterPro" id="IPR001509">
    <property type="entry name" value="Epimerase_deHydtase"/>
</dbReference>
<dbReference type="PANTHER" id="PTHR10366">
    <property type="entry name" value="NAD DEPENDENT EPIMERASE/DEHYDRATASE"/>
    <property type="match status" value="1"/>
</dbReference>
<keyword evidence="5" id="KW-1185">Reference proteome</keyword>
<evidence type="ECO:0000256" key="2">
    <source>
        <dbReference type="ARBA" id="ARBA00023445"/>
    </source>
</evidence>
<dbReference type="InterPro" id="IPR050425">
    <property type="entry name" value="NAD(P)_dehydrat-like"/>
</dbReference>
<dbReference type="AlphaFoldDB" id="A0A6G4ABK0"/>
<gene>
    <name evidence="4" type="ORF">G4H13_09990</name>
</gene>
<dbReference type="SUPFAM" id="SSF51735">
    <property type="entry name" value="NAD(P)-binding Rossmann-fold domains"/>
    <property type="match status" value="1"/>
</dbReference>
<dbReference type="Gene3D" id="3.40.50.720">
    <property type="entry name" value="NAD(P)-binding Rossmann-like Domain"/>
    <property type="match status" value="1"/>
</dbReference>
<organism evidence="4 5">
    <name type="scientific">Streptomyces rhizosphaericus</name>
    <dbReference type="NCBI Taxonomy" id="114699"/>
    <lineage>
        <taxon>Bacteria</taxon>
        <taxon>Bacillati</taxon>
        <taxon>Actinomycetota</taxon>
        <taxon>Actinomycetes</taxon>
        <taxon>Kitasatosporales</taxon>
        <taxon>Streptomycetaceae</taxon>
        <taxon>Streptomyces</taxon>
        <taxon>Streptomyces violaceusniger group</taxon>
    </lineage>
</organism>
<dbReference type="InterPro" id="IPR036291">
    <property type="entry name" value="NAD(P)-bd_dom_sf"/>
</dbReference>
<dbReference type="EMBL" id="JAAIKT010000008">
    <property type="protein sequence ID" value="NEW70733.1"/>
    <property type="molecule type" value="Genomic_DNA"/>
</dbReference>
<feature type="domain" description="NAD-dependent epimerase/dehydratase" evidence="3">
    <location>
        <begin position="9"/>
        <end position="248"/>
    </location>
</feature>
<dbReference type="GO" id="GO:0016616">
    <property type="term" value="F:oxidoreductase activity, acting on the CH-OH group of donors, NAD or NADP as acceptor"/>
    <property type="evidence" value="ECO:0007669"/>
    <property type="project" value="TreeGrafter"/>
</dbReference>
<evidence type="ECO:0000256" key="1">
    <source>
        <dbReference type="ARBA" id="ARBA00023002"/>
    </source>
</evidence>
<comment type="similarity">
    <text evidence="2">Belongs to the NAD(P)-dependent epimerase/dehydratase family. Dihydroflavonol-4-reductase subfamily.</text>
</comment>
<evidence type="ECO:0000259" key="3">
    <source>
        <dbReference type="Pfam" id="PF01370"/>
    </source>
</evidence>
<dbReference type="FunFam" id="3.40.50.720:FF:000336">
    <property type="entry name" value="Aldehyde reductase"/>
    <property type="match status" value="1"/>
</dbReference>
<comment type="caution">
    <text evidence="4">The sequence shown here is derived from an EMBL/GenBank/DDBJ whole genome shotgun (WGS) entry which is preliminary data.</text>
</comment>
<evidence type="ECO:0000313" key="4">
    <source>
        <dbReference type="EMBL" id="NEW70733.1"/>
    </source>
</evidence>
<evidence type="ECO:0000313" key="5">
    <source>
        <dbReference type="Proteomes" id="UP000476310"/>
    </source>
</evidence>
<dbReference type="Proteomes" id="UP000476310">
    <property type="component" value="Unassembled WGS sequence"/>
</dbReference>
<name>A0A6G4ABK0_9ACTN</name>